<dbReference type="Proteomes" id="UP000504610">
    <property type="component" value="Chromosome 5"/>
</dbReference>
<reference evidence="6" key="1">
    <citation type="journal article" date="2019" name="Database">
        <title>The radish genome database (RadishGD): an integrated information resource for radish genomics.</title>
        <authorList>
            <person name="Yu H.J."/>
            <person name="Baek S."/>
            <person name="Lee Y.J."/>
            <person name="Cho A."/>
            <person name="Mun J.H."/>
        </authorList>
    </citation>
    <scope>NUCLEOTIDE SEQUENCE [LARGE SCALE GENOMIC DNA]</scope>
    <source>
        <strain evidence="6">cv. WK10039</strain>
    </source>
</reference>
<comment type="subcellular location">
    <subcellularLocation>
        <location evidence="1">Cell membrane</location>
        <topology evidence="1">Multi-pass membrane protein</topology>
    </subcellularLocation>
</comment>
<keyword evidence="4 5" id="KW-0472">Membrane</keyword>
<dbReference type="GO" id="GO:0005886">
    <property type="term" value="C:plasma membrane"/>
    <property type="evidence" value="ECO:0007669"/>
    <property type="project" value="UniProtKB-SubCell"/>
</dbReference>
<dbReference type="GO" id="GO:0005769">
    <property type="term" value="C:early endosome"/>
    <property type="evidence" value="ECO:0007669"/>
    <property type="project" value="UniProtKB-SubCell"/>
</dbReference>
<evidence type="ECO:0000313" key="7">
    <source>
        <dbReference type="RefSeq" id="XP_056864756.1"/>
    </source>
</evidence>
<name>A0A9W3DSS4_RAPSA</name>
<protein>
    <submittedName>
        <fullName evidence="7 8">Probable magnesium transporter NIPA4</fullName>
    </submittedName>
</protein>
<evidence type="ECO:0000256" key="1">
    <source>
        <dbReference type="ARBA" id="ARBA00004651"/>
    </source>
</evidence>
<dbReference type="KEGG" id="rsz:130512706"/>
<gene>
    <name evidence="8" type="primary">LOC130512706</name>
    <name evidence="7" type="synonym">LOC108854483</name>
</gene>
<sequence length="96" mass="10030">MAESGGGWRDSYRGMSSDNVKGLVLAISSSLFIGASFIVKKKGLKKAASTGPRAGDDLGFAIIPTSLALDWSGGGGGSDLQSAGIRYFRSKYWVSH</sequence>
<evidence type="ECO:0000256" key="5">
    <source>
        <dbReference type="SAM" id="Phobius"/>
    </source>
</evidence>
<evidence type="ECO:0000256" key="4">
    <source>
        <dbReference type="ARBA" id="ARBA00023136"/>
    </source>
</evidence>
<evidence type="ECO:0000256" key="3">
    <source>
        <dbReference type="ARBA" id="ARBA00022989"/>
    </source>
</evidence>
<evidence type="ECO:0000256" key="2">
    <source>
        <dbReference type="ARBA" id="ARBA00022692"/>
    </source>
</evidence>
<evidence type="ECO:0000313" key="8">
    <source>
        <dbReference type="RefSeq" id="XP_056866931.1"/>
    </source>
</evidence>
<dbReference type="InterPro" id="IPR008521">
    <property type="entry name" value="Mg_trans_NIPA"/>
</dbReference>
<dbReference type="KEGG" id="rsz:108854483"/>
<organism evidence="6 8">
    <name type="scientific">Raphanus sativus</name>
    <name type="common">Radish</name>
    <name type="synonym">Raphanus raphanistrum var. sativus</name>
    <dbReference type="NCBI Taxonomy" id="3726"/>
    <lineage>
        <taxon>Eukaryota</taxon>
        <taxon>Viridiplantae</taxon>
        <taxon>Streptophyta</taxon>
        <taxon>Embryophyta</taxon>
        <taxon>Tracheophyta</taxon>
        <taxon>Spermatophyta</taxon>
        <taxon>Magnoliopsida</taxon>
        <taxon>eudicotyledons</taxon>
        <taxon>Gunneridae</taxon>
        <taxon>Pentapetalae</taxon>
        <taxon>rosids</taxon>
        <taxon>malvids</taxon>
        <taxon>Brassicales</taxon>
        <taxon>Brassicaceae</taxon>
        <taxon>Brassiceae</taxon>
        <taxon>Raphanus</taxon>
    </lineage>
</organism>
<dbReference type="RefSeq" id="XP_056866931.1">
    <property type="nucleotide sequence ID" value="XM_057010951.1"/>
</dbReference>
<reference evidence="7 8" key="2">
    <citation type="submission" date="2025-04" db="UniProtKB">
        <authorList>
            <consortium name="RefSeq"/>
        </authorList>
    </citation>
    <scope>IDENTIFICATION</scope>
    <source>
        <tissue evidence="7 8">Leaf</tissue>
    </source>
</reference>
<keyword evidence="6" id="KW-1185">Reference proteome</keyword>
<dbReference type="RefSeq" id="XP_056864756.1">
    <property type="nucleotide sequence ID" value="XM_057008776.1"/>
</dbReference>
<proteinExistence type="predicted"/>
<accession>A0A9W3DSS4</accession>
<dbReference type="GO" id="GO:0015095">
    <property type="term" value="F:magnesium ion transmembrane transporter activity"/>
    <property type="evidence" value="ECO:0007669"/>
    <property type="project" value="InterPro"/>
</dbReference>
<dbReference type="AlphaFoldDB" id="A0A9W3DSS4"/>
<dbReference type="GeneID" id="130512706"/>
<dbReference type="Pfam" id="PF05653">
    <property type="entry name" value="Mg_trans_NIPA"/>
    <property type="match status" value="1"/>
</dbReference>
<keyword evidence="3 5" id="KW-1133">Transmembrane helix</keyword>
<keyword evidence="2 5" id="KW-0812">Transmembrane</keyword>
<dbReference type="OrthoDB" id="6428174at2759"/>
<dbReference type="Proteomes" id="UP000504610">
    <property type="component" value="Chromosome 4"/>
</dbReference>
<feature type="transmembrane region" description="Helical" evidence="5">
    <location>
        <begin position="20"/>
        <end position="39"/>
    </location>
</feature>
<evidence type="ECO:0000313" key="6">
    <source>
        <dbReference type="Proteomes" id="UP000504610"/>
    </source>
</evidence>